<protein>
    <recommendedName>
        <fullName evidence="5">LYR motif-containing protein 2</fullName>
    </recommendedName>
</protein>
<dbReference type="STRING" id="1509407.A0A0L1JGG4"/>
<name>A0A0L1JGG4_ASPN3</name>
<dbReference type="RefSeq" id="XP_015411725.1">
    <property type="nucleotide sequence ID" value="XM_015546109.1"/>
</dbReference>
<reference evidence="8 9" key="1">
    <citation type="submission" date="2014-06" db="EMBL/GenBank/DDBJ databases">
        <title>The Genome of the Aflatoxigenic Filamentous Fungus Aspergillus nomius.</title>
        <authorList>
            <person name="Moore M.G."/>
            <person name="Shannon B.M."/>
            <person name="Brian M.M."/>
        </authorList>
    </citation>
    <scope>NUCLEOTIDE SEQUENCE [LARGE SCALE GENOMIC DNA]</scope>
    <source>
        <strain evidence="8 9">NRRL 13137</strain>
    </source>
</reference>
<dbReference type="EMBL" id="JNOM01000009">
    <property type="protein sequence ID" value="KNG90802.1"/>
    <property type="molecule type" value="Genomic_DNA"/>
</dbReference>
<dbReference type="Pfam" id="PF05347">
    <property type="entry name" value="Complex1_LYR"/>
    <property type="match status" value="1"/>
</dbReference>
<dbReference type="AlphaFoldDB" id="A0A0L1JGG4"/>
<comment type="function">
    <text evidence="6">Involved in efficient integration of the N-module into mitochondrial respiratory chain complex I.</text>
</comment>
<evidence type="ECO:0000313" key="8">
    <source>
        <dbReference type="EMBL" id="KNG90802.1"/>
    </source>
</evidence>
<dbReference type="CDD" id="cd20262">
    <property type="entry name" value="Complex1_LYR_LYRM2"/>
    <property type="match status" value="1"/>
</dbReference>
<keyword evidence="9" id="KW-1185">Reference proteome</keyword>
<evidence type="ECO:0000256" key="6">
    <source>
        <dbReference type="ARBA" id="ARBA00044735"/>
    </source>
</evidence>
<evidence type="ECO:0000256" key="2">
    <source>
        <dbReference type="ARBA" id="ARBA00009508"/>
    </source>
</evidence>
<keyword evidence="3" id="KW-0809">Transit peptide</keyword>
<dbReference type="InterPro" id="IPR008011">
    <property type="entry name" value="Complex1_LYR_dom"/>
</dbReference>
<comment type="similarity">
    <text evidence="2">Belongs to the complex I LYR family.</text>
</comment>
<gene>
    <name evidence="8" type="ORF">ANOM_000851</name>
</gene>
<dbReference type="PANTHER" id="PTHR13675:SF0">
    <property type="entry name" value="LYR MOTIF-CONTAINING PROTEIN 2"/>
    <property type="match status" value="1"/>
</dbReference>
<dbReference type="OrthoDB" id="74240at2759"/>
<dbReference type="InterPro" id="IPR045293">
    <property type="entry name" value="Complex1_LYR_LYRM2"/>
</dbReference>
<evidence type="ECO:0000256" key="4">
    <source>
        <dbReference type="ARBA" id="ARBA00023128"/>
    </source>
</evidence>
<evidence type="ECO:0000256" key="1">
    <source>
        <dbReference type="ARBA" id="ARBA00004173"/>
    </source>
</evidence>
<dbReference type="PANTHER" id="PTHR13675">
    <property type="entry name" value="LYR MOTIF-CONTAINING PROTEIN 2"/>
    <property type="match status" value="1"/>
</dbReference>
<feature type="domain" description="Complex 1 LYR protein" evidence="7">
    <location>
        <begin position="66"/>
        <end position="110"/>
    </location>
</feature>
<dbReference type="Proteomes" id="UP000037505">
    <property type="component" value="Unassembled WGS sequence"/>
</dbReference>
<dbReference type="GO" id="GO:0005739">
    <property type="term" value="C:mitochondrion"/>
    <property type="evidence" value="ECO:0007669"/>
    <property type="project" value="UniProtKB-SubCell"/>
</dbReference>
<evidence type="ECO:0000256" key="5">
    <source>
        <dbReference type="ARBA" id="ARBA00026235"/>
    </source>
</evidence>
<evidence type="ECO:0000313" key="9">
    <source>
        <dbReference type="Proteomes" id="UP000037505"/>
    </source>
</evidence>
<accession>A0A0L1JGG4</accession>
<proteinExistence type="inferred from homology"/>
<dbReference type="GeneID" id="26802655"/>
<organism evidence="8 9">
    <name type="scientific">Aspergillus nomiae NRRL (strain ATCC 15546 / NRRL 13137 / CBS 260.88 / M93)</name>
    <dbReference type="NCBI Taxonomy" id="1509407"/>
    <lineage>
        <taxon>Eukaryota</taxon>
        <taxon>Fungi</taxon>
        <taxon>Dikarya</taxon>
        <taxon>Ascomycota</taxon>
        <taxon>Pezizomycotina</taxon>
        <taxon>Eurotiomycetes</taxon>
        <taxon>Eurotiomycetidae</taxon>
        <taxon>Eurotiales</taxon>
        <taxon>Aspergillaceae</taxon>
        <taxon>Aspergillus</taxon>
        <taxon>Aspergillus subgen. Circumdati</taxon>
    </lineage>
</organism>
<evidence type="ECO:0000259" key="7">
    <source>
        <dbReference type="Pfam" id="PF05347"/>
    </source>
</evidence>
<comment type="subcellular location">
    <subcellularLocation>
        <location evidence="1">Mitochondrion</location>
    </subcellularLocation>
</comment>
<keyword evidence="4" id="KW-0496">Mitochondrion</keyword>
<comment type="caution">
    <text evidence="8">The sequence shown here is derived from an EMBL/GenBank/DDBJ whole genome shotgun (WGS) entry which is preliminary data.</text>
</comment>
<sequence>MRPSLNLLAAVSRGQPSKLRKPAMSLDHFIQRQRVLGFWREVTRALHSKIVRFITELASVADWLVQEIPKSSTRDELRSYARQEFERHRNVTDLQHIRYLLSTGKSEFEMMRRYIDEQASH</sequence>
<evidence type="ECO:0000256" key="3">
    <source>
        <dbReference type="ARBA" id="ARBA00022946"/>
    </source>
</evidence>